<dbReference type="InterPro" id="IPR001365">
    <property type="entry name" value="A_deaminase_dom"/>
</dbReference>
<dbReference type="KEGG" id="mbet:N8K70_12085"/>
<keyword evidence="5" id="KW-0862">Zinc</keyword>
<dbReference type="GO" id="GO:0046872">
    <property type="term" value="F:metal ion binding"/>
    <property type="evidence" value="ECO:0007669"/>
    <property type="project" value="UniProtKB-KW"/>
</dbReference>
<protein>
    <submittedName>
        <fullName evidence="7">Adenosine deaminase</fullName>
        <ecNumber evidence="7">3.5.4.4</ecNumber>
    </submittedName>
</protein>
<keyword evidence="8" id="KW-1185">Reference proteome</keyword>
<evidence type="ECO:0000313" key="8">
    <source>
        <dbReference type="Proteomes" id="UP001305498"/>
    </source>
</evidence>
<dbReference type="SUPFAM" id="SSF51556">
    <property type="entry name" value="Metallo-dependent hydrolases"/>
    <property type="match status" value="1"/>
</dbReference>
<proteinExistence type="inferred from homology"/>
<dbReference type="Proteomes" id="UP001305498">
    <property type="component" value="Chromosome"/>
</dbReference>
<dbReference type="EMBL" id="CP118157">
    <property type="protein sequence ID" value="WOF22116.1"/>
    <property type="molecule type" value="Genomic_DNA"/>
</dbReference>
<evidence type="ECO:0000256" key="1">
    <source>
        <dbReference type="ARBA" id="ARBA00001947"/>
    </source>
</evidence>
<reference evidence="7 8" key="1">
    <citation type="submission" date="2023-02" db="EMBL/GenBank/DDBJ databases">
        <title>Microbacterium betulae sp. nov., isolated from birch wood.</title>
        <authorList>
            <person name="Pasciak M."/>
            <person name="Pawlik K.J."/>
            <person name="Martynowski D."/>
            <person name="Laczmanski L."/>
            <person name="Ciekot J."/>
            <person name="Szponar B."/>
            <person name="Wojcik-Fatla A."/>
            <person name="Mackiewicz B."/>
            <person name="Farian E."/>
            <person name="Cholewa G."/>
            <person name="Cholewa A."/>
            <person name="Dutkiewicz J."/>
        </authorList>
    </citation>
    <scope>NUCLEOTIDE SEQUENCE [LARGE SCALE GENOMIC DNA]</scope>
    <source>
        <strain evidence="7 8">AB</strain>
    </source>
</reference>
<comment type="similarity">
    <text evidence="2">Belongs to the metallo-dependent hydrolases superfamily. Adenosine and AMP deaminases family.</text>
</comment>
<dbReference type="GO" id="GO:0019239">
    <property type="term" value="F:deaminase activity"/>
    <property type="evidence" value="ECO:0007669"/>
    <property type="project" value="InterPro"/>
</dbReference>
<keyword evidence="3" id="KW-0479">Metal-binding</keyword>
<dbReference type="EC" id="3.5.4.4" evidence="7"/>
<evidence type="ECO:0000256" key="5">
    <source>
        <dbReference type="ARBA" id="ARBA00022833"/>
    </source>
</evidence>
<evidence type="ECO:0000256" key="2">
    <source>
        <dbReference type="ARBA" id="ARBA00006676"/>
    </source>
</evidence>
<dbReference type="PANTHER" id="PTHR43114:SF6">
    <property type="entry name" value="ADENINE DEAMINASE"/>
    <property type="match status" value="1"/>
</dbReference>
<evidence type="ECO:0000313" key="7">
    <source>
        <dbReference type="EMBL" id="WOF22116.1"/>
    </source>
</evidence>
<dbReference type="RefSeq" id="WP_317138592.1">
    <property type="nucleotide sequence ID" value="NZ_CP118157.1"/>
</dbReference>
<name>A0AA97FEN5_9MICO</name>
<sequence length="361" mass="37940">MTAVSAGLVSMPGIRSLPKAEVHVHLEGAIELADLLEAAAHTGVALPGPAATLFDTSTHEPSARPSGATPLSAFLRFLDWEGSLFSTPQQLARLAYRFAARQSASGISYTDVIVNPAHWASWRRRPAAFLDALGAGFADAAADGLCAVGICASILRTASSAEAEELVTTLLGERPQGLVGVSVDGDERVSGRTAPRFADAFGLARRGGLRRTVHAGESSGPEGVWDALTLLHAERIDHGVRAVEDPRLVDRLAADGVPVGVCPTSNIALGLYARLDEHPVDALARDGVTVTVNTDDPAALGTRIETEWLLCAQAFGWDDGRVVGLARDSFRASFAPDGVREEGLEALARRADAMGAGERER</sequence>
<evidence type="ECO:0000256" key="3">
    <source>
        <dbReference type="ARBA" id="ARBA00022723"/>
    </source>
</evidence>
<evidence type="ECO:0000259" key="6">
    <source>
        <dbReference type="Pfam" id="PF00962"/>
    </source>
</evidence>
<evidence type="ECO:0000256" key="4">
    <source>
        <dbReference type="ARBA" id="ARBA00022801"/>
    </source>
</evidence>
<feature type="domain" description="Adenosine deaminase" evidence="6">
    <location>
        <begin position="18"/>
        <end position="345"/>
    </location>
</feature>
<dbReference type="NCBIfam" id="TIGR01430">
    <property type="entry name" value="aden_deam"/>
    <property type="match status" value="1"/>
</dbReference>
<comment type="cofactor">
    <cofactor evidence="1">
        <name>Zn(2+)</name>
        <dbReference type="ChEBI" id="CHEBI:29105"/>
    </cofactor>
</comment>
<dbReference type="Pfam" id="PF00962">
    <property type="entry name" value="A_deaminase"/>
    <property type="match status" value="1"/>
</dbReference>
<dbReference type="Gene3D" id="3.20.20.140">
    <property type="entry name" value="Metal-dependent hydrolases"/>
    <property type="match status" value="1"/>
</dbReference>
<dbReference type="GO" id="GO:0016814">
    <property type="term" value="F:hydrolase activity, acting on carbon-nitrogen (but not peptide) bonds, in cyclic amidines"/>
    <property type="evidence" value="ECO:0007669"/>
    <property type="project" value="UniProtKB-ARBA"/>
</dbReference>
<organism evidence="7 8">
    <name type="scientific">Microbacterium betulae</name>
    <dbReference type="NCBI Taxonomy" id="2981139"/>
    <lineage>
        <taxon>Bacteria</taxon>
        <taxon>Bacillati</taxon>
        <taxon>Actinomycetota</taxon>
        <taxon>Actinomycetes</taxon>
        <taxon>Micrococcales</taxon>
        <taxon>Microbacteriaceae</taxon>
        <taxon>Microbacterium</taxon>
    </lineage>
</organism>
<accession>A0AA97FEN5</accession>
<dbReference type="AlphaFoldDB" id="A0AA97FEN5"/>
<gene>
    <name evidence="7" type="primary">add</name>
    <name evidence="7" type="ORF">N8K70_12085</name>
</gene>
<dbReference type="PANTHER" id="PTHR43114">
    <property type="entry name" value="ADENINE DEAMINASE"/>
    <property type="match status" value="1"/>
</dbReference>
<keyword evidence="4 7" id="KW-0378">Hydrolase</keyword>
<dbReference type="InterPro" id="IPR032466">
    <property type="entry name" value="Metal_Hydrolase"/>
</dbReference>
<dbReference type="InterPro" id="IPR006330">
    <property type="entry name" value="Ado/ade_deaminase"/>
</dbReference>